<keyword evidence="2" id="KW-1015">Disulfide bond</keyword>
<organism evidence="4 5">
    <name type="scientific">Actinomadura graeca</name>
    <dbReference type="NCBI Taxonomy" id="2750812"/>
    <lineage>
        <taxon>Bacteria</taxon>
        <taxon>Bacillati</taxon>
        <taxon>Actinomycetota</taxon>
        <taxon>Actinomycetes</taxon>
        <taxon>Streptosporangiales</taxon>
        <taxon>Thermomonosporaceae</taxon>
        <taxon>Actinomadura</taxon>
    </lineage>
</organism>
<feature type="domain" description="Peptidase C1A papain C-terminal" evidence="3">
    <location>
        <begin position="70"/>
        <end position="285"/>
    </location>
</feature>
<keyword evidence="5" id="KW-1185">Reference proteome</keyword>
<dbReference type="Proteomes" id="UP001049518">
    <property type="component" value="Chromosome"/>
</dbReference>
<accession>A0ABX8QPQ9</accession>
<evidence type="ECO:0000259" key="3">
    <source>
        <dbReference type="SMART" id="SM00645"/>
    </source>
</evidence>
<dbReference type="PROSITE" id="PS00640">
    <property type="entry name" value="THIOL_PROTEASE_ASN"/>
    <property type="match status" value="1"/>
</dbReference>
<evidence type="ECO:0000256" key="1">
    <source>
        <dbReference type="ARBA" id="ARBA00008455"/>
    </source>
</evidence>
<dbReference type="RefSeq" id="WP_231333765.1">
    <property type="nucleotide sequence ID" value="NZ_CP059572.1"/>
</dbReference>
<reference evidence="4" key="1">
    <citation type="submission" date="2020-07" db="EMBL/GenBank/DDBJ databases">
        <authorList>
            <person name="Tarantini F.S."/>
            <person name="Hong K.W."/>
            <person name="Chan K.G."/>
        </authorList>
    </citation>
    <scope>NUCLEOTIDE SEQUENCE</scope>
    <source>
        <strain evidence="4">32-07</strain>
    </source>
</reference>
<dbReference type="SUPFAM" id="SSF54001">
    <property type="entry name" value="Cysteine proteinases"/>
    <property type="match status" value="1"/>
</dbReference>
<evidence type="ECO:0000313" key="4">
    <source>
        <dbReference type="EMBL" id="QXJ20671.1"/>
    </source>
</evidence>
<dbReference type="Gene3D" id="3.90.70.10">
    <property type="entry name" value="Cysteine proteinases"/>
    <property type="match status" value="1"/>
</dbReference>
<dbReference type="EMBL" id="CP059572">
    <property type="protein sequence ID" value="QXJ20671.1"/>
    <property type="molecule type" value="Genomic_DNA"/>
</dbReference>
<dbReference type="InterPro" id="IPR025661">
    <property type="entry name" value="Pept_asp_AS"/>
</dbReference>
<dbReference type="PANTHER" id="PTHR12411">
    <property type="entry name" value="CYSTEINE PROTEASE FAMILY C1-RELATED"/>
    <property type="match status" value="1"/>
</dbReference>
<dbReference type="InterPro" id="IPR038765">
    <property type="entry name" value="Papain-like_cys_pep_sf"/>
</dbReference>
<proteinExistence type="inferred from homology"/>
<dbReference type="PROSITE" id="PS00639">
    <property type="entry name" value="THIOL_PROTEASE_HIS"/>
    <property type="match status" value="1"/>
</dbReference>
<dbReference type="InterPro" id="IPR000668">
    <property type="entry name" value="Peptidase_C1A_C"/>
</dbReference>
<evidence type="ECO:0000256" key="2">
    <source>
        <dbReference type="ARBA" id="ARBA00023157"/>
    </source>
</evidence>
<comment type="similarity">
    <text evidence="1">Belongs to the peptidase C1 family.</text>
</comment>
<dbReference type="SMART" id="SM00645">
    <property type="entry name" value="Pept_C1"/>
    <property type="match status" value="1"/>
</dbReference>
<name>A0ABX8QPQ9_9ACTN</name>
<gene>
    <name evidence="4" type="ORF">AGRA3207_001426</name>
</gene>
<protein>
    <submittedName>
        <fullName evidence="4">Peptidase</fullName>
    </submittedName>
</protein>
<dbReference type="InterPro" id="IPR013128">
    <property type="entry name" value="Peptidase_C1A"/>
</dbReference>
<dbReference type="Pfam" id="PF00112">
    <property type="entry name" value="Peptidase_C1"/>
    <property type="match status" value="1"/>
</dbReference>
<evidence type="ECO:0000313" key="5">
    <source>
        <dbReference type="Proteomes" id="UP001049518"/>
    </source>
</evidence>
<sequence length="307" mass="33967">MPTNERPLDLEEVRAALEEAGNPWEAGETSVSHLIGTDFEGYLGLEVGEEELAEATEEPAEEAAVEIFGLPTSFDLRSVDGKNYTTPVRRQNPSCACVAFAVAAVMEHVARYSAKNTSLDVQLSVGDIHYCLGKKKCLETQKTGDALKAVKESKVAYEKCYPWSTGDQECKVNKDCKEKNNAALTQYRQLKGTKKVEEMKECISKYGSVTAGIMVYDDFKTYKGGIYKFVKGTAQGAHCITLVGYNDTEKYWIGKNSWGTDWGEQGFFRVAYGQCKVGELASWCVEGVTLHTQAKAEQAPRQRVTSR</sequence>
<dbReference type="InterPro" id="IPR025660">
    <property type="entry name" value="Pept_his_AS"/>
</dbReference>